<gene>
    <name evidence="2" type="ORF">GCM10008943_06510</name>
</gene>
<dbReference type="GO" id="GO:0004497">
    <property type="term" value="F:monooxygenase activity"/>
    <property type="evidence" value="ECO:0007669"/>
    <property type="project" value="UniProtKB-KW"/>
</dbReference>
<dbReference type="InterPro" id="IPR007138">
    <property type="entry name" value="ABM_dom"/>
</dbReference>
<dbReference type="Pfam" id="PF03992">
    <property type="entry name" value="ABM"/>
    <property type="match status" value="1"/>
</dbReference>
<reference evidence="3" key="1">
    <citation type="journal article" date="2019" name="Int. J. Syst. Evol. Microbiol.">
        <title>The Global Catalogue of Microorganisms (GCM) 10K type strain sequencing project: providing services to taxonomists for standard genome sequencing and annotation.</title>
        <authorList>
            <consortium name="The Broad Institute Genomics Platform"/>
            <consortium name="The Broad Institute Genome Sequencing Center for Infectious Disease"/>
            <person name="Wu L."/>
            <person name="Ma J."/>
        </authorList>
    </citation>
    <scope>NUCLEOTIDE SEQUENCE [LARGE SCALE GENOMIC DNA]</scope>
    <source>
        <strain evidence="3">JCM 15115</strain>
    </source>
</reference>
<dbReference type="PANTHER" id="PTHR33336:SF3">
    <property type="entry name" value="ABM DOMAIN-CONTAINING PROTEIN"/>
    <property type="match status" value="1"/>
</dbReference>
<proteinExistence type="predicted"/>
<dbReference type="Gene3D" id="3.30.70.100">
    <property type="match status" value="1"/>
</dbReference>
<sequence>MLLIVGTVRLPAENLTAARDVMALMIEASRAEDGCLGYSYAEDVLEPGLIHVKEFWRDQAALDRHFASEHIAAWREAWPRLGIHDRDLTVYDIGEGRVT</sequence>
<evidence type="ECO:0000313" key="3">
    <source>
        <dbReference type="Proteomes" id="UP001424441"/>
    </source>
</evidence>
<accession>A0ABP3QRE4</accession>
<dbReference type="Proteomes" id="UP001424441">
    <property type="component" value="Unassembled WGS sequence"/>
</dbReference>
<dbReference type="InterPro" id="IPR011008">
    <property type="entry name" value="Dimeric_a/b-barrel"/>
</dbReference>
<dbReference type="InterPro" id="IPR050744">
    <property type="entry name" value="AI-2_Isomerase_LsrG"/>
</dbReference>
<keyword evidence="2" id="KW-0503">Monooxygenase</keyword>
<organism evidence="2 3">
    <name type="scientific">Paenochrobactrum glaciei</name>
    <dbReference type="NCBI Taxonomy" id="486407"/>
    <lineage>
        <taxon>Bacteria</taxon>
        <taxon>Pseudomonadati</taxon>
        <taxon>Pseudomonadota</taxon>
        <taxon>Alphaproteobacteria</taxon>
        <taxon>Hyphomicrobiales</taxon>
        <taxon>Brucellaceae</taxon>
        <taxon>Paenochrobactrum</taxon>
    </lineage>
</organism>
<comment type="caution">
    <text evidence="2">The sequence shown here is derived from an EMBL/GenBank/DDBJ whole genome shotgun (WGS) entry which is preliminary data.</text>
</comment>
<dbReference type="SUPFAM" id="SSF54909">
    <property type="entry name" value="Dimeric alpha+beta barrel"/>
    <property type="match status" value="1"/>
</dbReference>
<dbReference type="RefSeq" id="WP_343801290.1">
    <property type="nucleotide sequence ID" value="NZ_BAAADE010000001.1"/>
</dbReference>
<dbReference type="PROSITE" id="PS51725">
    <property type="entry name" value="ABM"/>
    <property type="match status" value="1"/>
</dbReference>
<name>A0ABP3QRE4_9HYPH</name>
<dbReference type="PANTHER" id="PTHR33336">
    <property type="entry name" value="QUINOL MONOOXYGENASE YGIN-RELATED"/>
    <property type="match status" value="1"/>
</dbReference>
<evidence type="ECO:0000259" key="1">
    <source>
        <dbReference type="PROSITE" id="PS51725"/>
    </source>
</evidence>
<evidence type="ECO:0000313" key="2">
    <source>
        <dbReference type="EMBL" id="GAA0594144.1"/>
    </source>
</evidence>
<protein>
    <submittedName>
        <fullName evidence="2">Quinol monooxygenase</fullName>
    </submittedName>
</protein>
<dbReference type="EMBL" id="BAAADE010000001">
    <property type="protein sequence ID" value="GAA0594144.1"/>
    <property type="molecule type" value="Genomic_DNA"/>
</dbReference>
<keyword evidence="2" id="KW-0560">Oxidoreductase</keyword>
<keyword evidence="3" id="KW-1185">Reference proteome</keyword>
<feature type="domain" description="ABM" evidence="1">
    <location>
        <begin position="2"/>
        <end position="91"/>
    </location>
</feature>